<name>L8H6I4_ACACF</name>
<evidence type="ECO:0008006" key="3">
    <source>
        <dbReference type="Google" id="ProtNLM"/>
    </source>
</evidence>
<proteinExistence type="predicted"/>
<gene>
    <name evidence="1" type="ORF">ACA1_282550</name>
</gene>
<dbReference type="Gene3D" id="3.40.50.1820">
    <property type="entry name" value="alpha/beta hydrolase"/>
    <property type="match status" value="1"/>
</dbReference>
<dbReference type="Proteomes" id="UP000011083">
    <property type="component" value="Unassembled WGS sequence"/>
</dbReference>
<dbReference type="InterPro" id="IPR029058">
    <property type="entry name" value="AB_hydrolase_fold"/>
</dbReference>
<evidence type="ECO:0000313" key="2">
    <source>
        <dbReference type="Proteomes" id="UP000011083"/>
    </source>
</evidence>
<dbReference type="SUPFAM" id="SSF53474">
    <property type="entry name" value="alpha/beta-Hydrolases"/>
    <property type="match status" value="1"/>
</dbReference>
<dbReference type="PANTHER" id="PTHR47381:SF3">
    <property type="entry name" value="ALPHA_BETA-HYDROLASES SUPERFAMILY PROTEIN"/>
    <property type="match status" value="1"/>
</dbReference>
<reference evidence="1 2" key="1">
    <citation type="journal article" date="2013" name="Genome Biol.">
        <title>Genome of Acanthamoeba castellanii highlights extensive lateral gene transfer and early evolution of tyrosine kinase signaling.</title>
        <authorList>
            <person name="Clarke M."/>
            <person name="Lohan A.J."/>
            <person name="Liu B."/>
            <person name="Lagkouvardos I."/>
            <person name="Roy S."/>
            <person name="Zafar N."/>
            <person name="Bertelli C."/>
            <person name="Schilde C."/>
            <person name="Kianianmomeni A."/>
            <person name="Burglin T.R."/>
            <person name="Frech C."/>
            <person name="Turcotte B."/>
            <person name="Kopec K.O."/>
            <person name="Synnott J.M."/>
            <person name="Choo C."/>
            <person name="Paponov I."/>
            <person name="Finkler A."/>
            <person name="Soon Heng Tan C."/>
            <person name="Hutchins A.P."/>
            <person name="Weinmeier T."/>
            <person name="Rattei T."/>
            <person name="Chu J.S."/>
            <person name="Gimenez G."/>
            <person name="Irimia M."/>
            <person name="Rigden D.J."/>
            <person name="Fitzpatrick D.A."/>
            <person name="Lorenzo-Morales J."/>
            <person name="Bateman A."/>
            <person name="Chiu C.H."/>
            <person name="Tang P."/>
            <person name="Hegemann P."/>
            <person name="Fromm H."/>
            <person name="Raoult D."/>
            <person name="Greub G."/>
            <person name="Miranda-Saavedra D."/>
            <person name="Chen N."/>
            <person name="Nash P."/>
            <person name="Ginger M.L."/>
            <person name="Horn M."/>
            <person name="Schaap P."/>
            <person name="Caler L."/>
            <person name="Loftus B."/>
        </authorList>
    </citation>
    <scope>NUCLEOTIDE SEQUENCE [LARGE SCALE GENOMIC DNA]</scope>
    <source>
        <strain evidence="1 2">Neff</strain>
    </source>
</reference>
<dbReference type="STRING" id="1257118.L8H6I4"/>
<dbReference type="OrthoDB" id="2152248at2759"/>
<dbReference type="EMBL" id="KB007908">
    <property type="protein sequence ID" value="ELR21089.1"/>
    <property type="molecule type" value="Genomic_DNA"/>
</dbReference>
<dbReference type="AlphaFoldDB" id="L8H6I4"/>
<sequence>MDAATAQQALAVHKVTLPHVAGMPVHLHFVASKTTTAPAASLAALAAEGRPLAVAFLLHGRLGESEALDSTAAALVQRCAGVDDTRQHRNLVVVTLDHRNHGHRRVRDLANESWRAGNETHAQDMFSIQYGTAQDVSLLISLLPAYLPAALRIELWASLGGHSTWLALLHDPRITVGVPIIGCCDYLRLMRNRVQGMLARKNTGDHDDAAEAREEEEERYLPEGLKRALRQLDAGGMGEPAVQRLKGRKVLVLCGADDRLVPYHCSQPFIERLQHAMAATTDLGGLCEVVVEEGKGHELTDTMVIKTGDWLVRWACTREGQDARL</sequence>
<accession>L8H6I4</accession>
<dbReference type="GeneID" id="14921966"/>
<protein>
    <recommendedName>
        <fullName evidence="3">Peptidase S9 prolyl oligopeptidase catalytic domain-containing protein</fullName>
    </recommendedName>
</protein>
<dbReference type="RefSeq" id="XP_004344832.1">
    <property type="nucleotide sequence ID" value="XM_004344782.1"/>
</dbReference>
<dbReference type="VEuPathDB" id="AmoebaDB:ACA1_282550"/>
<organism evidence="1 2">
    <name type="scientific">Acanthamoeba castellanii (strain ATCC 30010 / Neff)</name>
    <dbReference type="NCBI Taxonomy" id="1257118"/>
    <lineage>
        <taxon>Eukaryota</taxon>
        <taxon>Amoebozoa</taxon>
        <taxon>Discosea</taxon>
        <taxon>Longamoebia</taxon>
        <taxon>Centramoebida</taxon>
        <taxon>Acanthamoebidae</taxon>
        <taxon>Acanthamoeba</taxon>
    </lineage>
</organism>
<dbReference type="PANTHER" id="PTHR47381">
    <property type="entry name" value="ALPHA/BETA-HYDROLASES SUPERFAMILY PROTEIN"/>
    <property type="match status" value="1"/>
</dbReference>
<evidence type="ECO:0000313" key="1">
    <source>
        <dbReference type="EMBL" id="ELR21089.1"/>
    </source>
</evidence>
<dbReference type="KEGG" id="acan:ACA1_282550"/>
<keyword evidence="2" id="KW-1185">Reference proteome</keyword>